<name>A0A9X6NLQ5_HYPEX</name>
<proteinExistence type="predicted"/>
<organism evidence="1 2">
    <name type="scientific">Hypsibius exemplaris</name>
    <name type="common">Freshwater tardigrade</name>
    <dbReference type="NCBI Taxonomy" id="2072580"/>
    <lineage>
        <taxon>Eukaryota</taxon>
        <taxon>Metazoa</taxon>
        <taxon>Ecdysozoa</taxon>
        <taxon>Tardigrada</taxon>
        <taxon>Eutardigrada</taxon>
        <taxon>Parachela</taxon>
        <taxon>Hypsibioidea</taxon>
        <taxon>Hypsibiidae</taxon>
        <taxon>Hypsibius</taxon>
    </lineage>
</organism>
<evidence type="ECO:0000313" key="2">
    <source>
        <dbReference type="Proteomes" id="UP000192578"/>
    </source>
</evidence>
<dbReference type="EMBL" id="MTYJ01000522">
    <property type="protein sequence ID" value="OWA55058.1"/>
    <property type="molecule type" value="Genomic_DNA"/>
</dbReference>
<evidence type="ECO:0000313" key="1">
    <source>
        <dbReference type="EMBL" id="OWA55058.1"/>
    </source>
</evidence>
<gene>
    <name evidence="1" type="ORF">BV898_19443</name>
</gene>
<reference evidence="2" key="1">
    <citation type="submission" date="2017-01" db="EMBL/GenBank/DDBJ databases">
        <title>Comparative genomics of anhydrobiosis in the tardigrade Hypsibius dujardini.</title>
        <authorList>
            <person name="Yoshida Y."/>
            <person name="Koutsovoulos G."/>
            <person name="Laetsch D."/>
            <person name="Stevens L."/>
            <person name="Kumar S."/>
            <person name="Horikawa D."/>
            <person name="Ishino K."/>
            <person name="Komine S."/>
            <person name="Tomita M."/>
            <person name="Blaxter M."/>
            <person name="Arakawa K."/>
        </authorList>
    </citation>
    <scope>NUCLEOTIDE SEQUENCE [LARGE SCALE GENOMIC DNA]</scope>
    <source>
        <strain evidence="2">Z151</strain>
    </source>
</reference>
<dbReference type="Proteomes" id="UP000192578">
    <property type="component" value="Unassembled WGS sequence"/>
</dbReference>
<sequence length="111" mass="12253">MDDQPPVTNRDLHRSIYQNGSTSDCVVLVPEQAGKRKIVHSIGELARGNYEPATTMRLRSPVIREGSRARRAVHILYGPDRGVTGSMNYELGSIFSLSFMALESVVAMCCL</sequence>
<protein>
    <submittedName>
        <fullName evidence="1">Uncharacterized protein</fullName>
    </submittedName>
</protein>
<comment type="caution">
    <text evidence="1">The sequence shown here is derived from an EMBL/GenBank/DDBJ whole genome shotgun (WGS) entry which is preliminary data.</text>
</comment>
<accession>A0A9X6NLQ5</accession>
<dbReference type="AlphaFoldDB" id="A0A9X6NLQ5"/>
<keyword evidence="2" id="KW-1185">Reference proteome</keyword>